<protein>
    <submittedName>
        <fullName evidence="1">Uncharacterized protein</fullName>
    </submittedName>
</protein>
<name>A0ABV7QZ34_9RHOB</name>
<proteinExistence type="predicted"/>
<evidence type="ECO:0000313" key="2">
    <source>
        <dbReference type="Proteomes" id="UP001595721"/>
    </source>
</evidence>
<reference evidence="2" key="1">
    <citation type="journal article" date="2019" name="Int. J. Syst. Evol. Microbiol.">
        <title>The Global Catalogue of Microorganisms (GCM) 10K type strain sequencing project: providing services to taxonomists for standard genome sequencing and annotation.</title>
        <authorList>
            <consortium name="The Broad Institute Genomics Platform"/>
            <consortium name="The Broad Institute Genome Sequencing Center for Infectious Disease"/>
            <person name="Wu L."/>
            <person name="Ma J."/>
        </authorList>
    </citation>
    <scope>NUCLEOTIDE SEQUENCE [LARGE SCALE GENOMIC DNA]</scope>
    <source>
        <strain evidence="2">KCTC 42899</strain>
    </source>
</reference>
<comment type="caution">
    <text evidence="1">The sequence shown here is derived from an EMBL/GenBank/DDBJ whole genome shotgun (WGS) entry which is preliminary data.</text>
</comment>
<evidence type="ECO:0000313" key="1">
    <source>
        <dbReference type="EMBL" id="MFC3527276.1"/>
    </source>
</evidence>
<accession>A0ABV7QZ34</accession>
<dbReference type="Proteomes" id="UP001595721">
    <property type="component" value="Unassembled WGS sequence"/>
</dbReference>
<keyword evidence="2" id="KW-1185">Reference proteome</keyword>
<gene>
    <name evidence="1" type="ORF">ACFOMH_03750</name>
</gene>
<dbReference type="EMBL" id="JBHRXJ010000002">
    <property type="protein sequence ID" value="MFC3527276.1"/>
    <property type="molecule type" value="Genomic_DNA"/>
</dbReference>
<organism evidence="1 2">
    <name type="scientific">Paracoccus mangrovi</name>
    <dbReference type="NCBI Taxonomy" id="1715645"/>
    <lineage>
        <taxon>Bacteria</taxon>
        <taxon>Pseudomonadati</taxon>
        <taxon>Pseudomonadota</taxon>
        <taxon>Alphaproteobacteria</taxon>
        <taxon>Rhodobacterales</taxon>
        <taxon>Paracoccaceae</taxon>
        <taxon>Paracoccus</taxon>
    </lineage>
</organism>
<dbReference type="RefSeq" id="WP_374422548.1">
    <property type="nucleotide sequence ID" value="NZ_JBHRXJ010000002.1"/>
</dbReference>
<sequence length="54" mass="5972">MNMPDQAKPETARIATIDPARDRAAERALAVLEQMYAYFSFEPMPSEASLRAAA</sequence>